<evidence type="ECO:0000256" key="2">
    <source>
        <dbReference type="ARBA" id="ARBA00023125"/>
    </source>
</evidence>
<dbReference type="RefSeq" id="WP_253059978.1">
    <property type="nucleotide sequence ID" value="NZ_JAMXWM010000005.1"/>
</dbReference>
<dbReference type="EMBL" id="JBHUMQ010000017">
    <property type="protein sequence ID" value="MFD2693371.1"/>
    <property type="molecule type" value="Genomic_DNA"/>
</dbReference>
<organism evidence="5 6">
    <name type="scientific">Sporolactobacillus shoreicorticis</name>
    <dbReference type="NCBI Taxonomy" id="1923877"/>
    <lineage>
        <taxon>Bacteria</taxon>
        <taxon>Bacillati</taxon>
        <taxon>Bacillota</taxon>
        <taxon>Bacilli</taxon>
        <taxon>Bacillales</taxon>
        <taxon>Sporolactobacillaceae</taxon>
        <taxon>Sporolactobacillus</taxon>
    </lineage>
</organism>
<evidence type="ECO:0000313" key="5">
    <source>
        <dbReference type="EMBL" id="MFD2693371.1"/>
    </source>
</evidence>
<protein>
    <submittedName>
        <fullName evidence="5">Winged helix-turn-helix transcriptional regulator</fullName>
    </submittedName>
</protein>
<evidence type="ECO:0000256" key="3">
    <source>
        <dbReference type="ARBA" id="ARBA00023163"/>
    </source>
</evidence>
<evidence type="ECO:0000259" key="4">
    <source>
        <dbReference type="PROSITE" id="PS51118"/>
    </source>
</evidence>
<dbReference type="Pfam" id="PF01638">
    <property type="entry name" value="HxlR"/>
    <property type="match status" value="1"/>
</dbReference>
<proteinExistence type="predicted"/>
<feature type="domain" description="HTH hxlR-type" evidence="4">
    <location>
        <begin position="20"/>
        <end position="115"/>
    </location>
</feature>
<dbReference type="SUPFAM" id="SSF46785">
    <property type="entry name" value="Winged helix' DNA-binding domain"/>
    <property type="match status" value="1"/>
</dbReference>
<dbReference type="PANTHER" id="PTHR33204">
    <property type="entry name" value="TRANSCRIPTIONAL REGULATOR, MARR FAMILY"/>
    <property type="match status" value="1"/>
</dbReference>
<evidence type="ECO:0000256" key="1">
    <source>
        <dbReference type="ARBA" id="ARBA00023015"/>
    </source>
</evidence>
<dbReference type="PANTHER" id="PTHR33204:SF29">
    <property type="entry name" value="TRANSCRIPTIONAL REGULATOR"/>
    <property type="match status" value="1"/>
</dbReference>
<dbReference type="Gene3D" id="1.10.10.10">
    <property type="entry name" value="Winged helix-like DNA-binding domain superfamily/Winged helix DNA-binding domain"/>
    <property type="match status" value="1"/>
</dbReference>
<keyword evidence="3" id="KW-0804">Transcription</keyword>
<dbReference type="InterPro" id="IPR002577">
    <property type="entry name" value="HTH_HxlR"/>
</dbReference>
<comment type="caution">
    <text evidence="5">The sequence shown here is derived from an EMBL/GenBank/DDBJ whole genome shotgun (WGS) entry which is preliminary data.</text>
</comment>
<gene>
    <name evidence="5" type="ORF">ACFSUE_06955</name>
</gene>
<keyword evidence="6" id="KW-1185">Reference proteome</keyword>
<dbReference type="Proteomes" id="UP001597399">
    <property type="component" value="Unassembled WGS sequence"/>
</dbReference>
<evidence type="ECO:0000313" key="6">
    <source>
        <dbReference type="Proteomes" id="UP001597399"/>
    </source>
</evidence>
<name>A0ABW5S0U0_9BACL</name>
<keyword evidence="2" id="KW-0238">DNA-binding</keyword>
<keyword evidence="1" id="KW-0805">Transcription regulation</keyword>
<dbReference type="InterPro" id="IPR036390">
    <property type="entry name" value="WH_DNA-bd_sf"/>
</dbReference>
<dbReference type="PROSITE" id="PS51118">
    <property type="entry name" value="HTH_HXLR"/>
    <property type="match status" value="1"/>
</dbReference>
<sequence>MSRYDAFTKSLEDYKGDSNCPVFKSLELLQGKWTLKVIFFLLKNECMRFGELKKAIPQITNTMLTATLRELEQSNIVKRVQYNEIPPHVEYSLTEQGKALLSVFYELGCWGKDYL</sequence>
<reference evidence="6" key="1">
    <citation type="journal article" date="2019" name="Int. J. Syst. Evol. Microbiol.">
        <title>The Global Catalogue of Microorganisms (GCM) 10K type strain sequencing project: providing services to taxonomists for standard genome sequencing and annotation.</title>
        <authorList>
            <consortium name="The Broad Institute Genomics Platform"/>
            <consortium name="The Broad Institute Genome Sequencing Center for Infectious Disease"/>
            <person name="Wu L."/>
            <person name="Ma J."/>
        </authorList>
    </citation>
    <scope>NUCLEOTIDE SEQUENCE [LARGE SCALE GENOMIC DNA]</scope>
    <source>
        <strain evidence="6">TISTR 2466</strain>
    </source>
</reference>
<dbReference type="InterPro" id="IPR036388">
    <property type="entry name" value="WH-like_DNA-bd_sf"/>
</dbReference>
<accession>A0ABW5S0U0</accession>